<dbReference type="InterPro" id="IPR002683">
    <property type="entry name" value="PsbP_C"/>
</dbReference>
<dbReference type="Gene3D" id="3.40.1000.10">
    <property type="entry name" value="Mog1/PsbP, alpha/beta/alpha sandwich"/>
    <property type="match status" value="1"/>
</dbReference>
<dbReference type="AlphaFoldDB" id="A0A6N2NGY6"/>
<dbReference type="Pfam" id="PF01789">
    <property type="entry name" value="PsbP"/>
    <property type="match status" value="1"/>
</dbReference>
<evidence type="ECO:0000259" key="2">
    <source>
        <dbReference type="Pfam" id="PF01789"/>
    </source>
</evidence>
<dbReference type="InterPro" id="IPR016123">
    <property type="entry name" value="Mog1/PsbP_a/b/a-sand"/>
</dbReference>
<evidence type="ECO:0000313" key="3">
    <source>
        <dbReference type="EMBL" id="VFU64839.1"/>
    </source>
</evidence>
<reference evidence="3" key="1">
    <citation type="submission" date="2019-03" db="EMBL/GenBank/DDBJ databases">
        <authorList>
            <person name="Mank J."/>
            <person name="Almeida P."/>
        </authorList>
    </citation>
    <scope>NUCLEOTIDE SEQUENCE</scope>
    <source>
        <strain evidence="3">78183</strain>
    </source>
</reference>
<dbReference type="PANTHER" id="PTHR31407">
    <property type="match status" value="1"/>
</dbReference>
<dbReference type="NCBIfam" id="NF040946">
    <property type="entry name" value="PSII_PsbP"/>
    <property type="match status" value="1"/>
</dbReference>
<dbReference type="PANTHER" id="PTHR31407:SF4">
    <property type="entry name" value="PSBP-LIKE PROTEIN 1, CHLOROPLASTIC"/>
    <property type="match status" value="1"/>
</dbReference>
<dbReference type="EMBL" id="CAADRP010002262">
    <property type="protein sequence ID" value="VFU64839.1"/>
    <property type="molecule type" value="Genomic_DNA"/>
</dbReference>
<gene>
    <name evidence="3" type="ORF">SVIM_LOCUS496536</name>
</gene>
<dbReference type="GO" id="GO:0019898">
    <property type="term" value="C:extrinsic component of membrane"/>
    <property type="evidence" value="ECO:0007669"/>
    <property type="project" value="InterPro"/>
</dbReference>
<dbReference type="GO" id="GO:0005509">
    <property type="term" value="F:calcium ion binding"/>
    <property type="evidence" value="ECO:0007669"/>
    <property type="project" value="InterPro"/>
</dbReference>
<accession>A0A6N2NGY6</accession>
<feature type="region of interest" description="Disordered" evidence="1">
    <location>
        <begin position="1"/>
        <end position="21"/>
    </location>
</feature>
<proteinExistence type="predicted"/>
<feature type="domain" description="PsbP C-terminal" evidence="2">
    <location>
        <begin position="131"/>
        <end position="257"/>
    </location>
</feature>
<dbReference type="SUPFAM" id="SSF55724">
    <property type="entry name" value="Mog1p/PsbP-like"/>
    <property type="match status" value="1"/>
</dbReference>
<protein>
    <recommendedName>
        <fullName evidence="2">PsbP C-terminal domain-containing protein</fullName>
    </recommendedName>
</protein>
<organism evidence="3">
    <name type="scientific">Salix viminalis</name>
    <name type="common">Common osier</name>
    <name type="synonym">Basket willow</name>
    <dbReference type="NCBI Taxonomy" id="40686"/>
    <lineage>
        <taxon>Eukaryota</taxon>
        <taxon>Viridiplantae</taxon>
        <taxon>Streptophyta</taxon>
        <taxon>Embryophyta</taxon>
        <taxon>Tracheophyta</taxon>
        <taxon>Spermatophyta</taxon>
        <taxon>Magnoliopsida</taxon>
        <taxon>eudicotyledons</taxon>
        <taxon>Gunneridae</taxon>
        <taxon>Pentapetalae</taxon>
        <taxon>rosids</taxon>
        <taxon>fabids</taxon>
        <taxon>Malpighiales</taxon>
        <taxon>Salicaceae</taxon>
        <taxon>Saliceae</taxon>
        <taxon>Salix</taxon>
    </lineage>
</organism>
<evidence type="ECO:0000256" key="1">
    <source>
        <dbReference type="SAM" id="MobiDB-lite"/>
    </source>
</evidence>
<sequence>MLEFSQDKLSTTKKNLTRPEDKRLSCSHDTFLTRSTQQRACSLQNSPSVYHTLSPYSFPQVGGAQKNHGMLSFCRRGLSFLVRAEQSSPNSISLSRIRFGRRELIAVSVIAPWVSMVNQTSPSFAAETKKGYLLVTDKKDGYSFLYPFGWQEVVIEGQDKVFKDVIEPLESISVNVIPTVKQDIRDFGPPQQVAETLIKKVLAPSSQKTKLIEAKEHGADGKVYYTFEFVAQAPNFTRHALSAIAIGNGTECIFYYFTEKCIV</sequence>
<name>A0A6N2NGY6_SALVM</name>
<dbReference type="GO" id="GO:0015979">
    <property type="term" value="P:photosynthesis"/>
    <property type="evidence" value="ECO:0007669"/>
    <property type="project" value="InterPro"/>
</dbReference>
<dbReference type="GO" id="GO:0009654">
    <property type="term" value="C:photosystem II oxygen evolving complex"/>
    <property type="evidence" value="ECO:0007669"/>
    <property type="project" value="InterPro"/>
</dbReference>